<dbReference type="Gene3D" id="1.25.40.10">
    <property type="entry name" value="Tetratricopeptide repeat domain"/>
    <property type="match status" value="1"/>
</dbReference>
<keyword evidence="2" id="KW-1185">Reference proteome</keyword>
<evidence type="ECO:0000313" key="2">
    <source>
        <dbReference type="Proteomes" id="UP000198281"/>
    </source>
</evidence>
<dbReference type="InterPro" id="IPR011990">
    <property type="entry name" value="TPR-like_helical_dom_sf"/>
</dbReference>
<gene>
    <name evidence="1" type="ORF">SAMN06295912_109115</name>
</gene>
<proteinExistence type="predicted"/>
<dbReference type="SUPFAM" id="SSF48452">
    <property type="entry name" value="TPR-like"/>
    <property type="match status" value="1"/>
</dbReference>
<dbReference type="AlphaFoldDB" id="A0A239FPP7"/>
<dbReference type="EMBL" id="FZOS01000009">
    <property type="protein sequence ID" value="SNS57894.1"/>
    <property type="molecule type" value="Genomic_DNA"/>
</dbReference>
<sequence length="248" mass="25978">MILSLFLALQVGPVAPVTVDPAQKRFEACAALVKSDPAKAVAEAEAWRNGGGLPAKMCLGLAYSAQERWGPAAIAFEQAAKEAGIQRDGRAANLWVQAGNAALAGDDPAMARNHFDRALALPVLSDEMRGETHLDRARADVAIGNLGDARADLDRAVKLVPGDPMAWLLSATLARRQNDLPRATRDINEAARLAPQEAPVAFEQGNIAQLAGRTDEAKAAWTRAATLAPESDAGQAAILALKGGAPQP</sequence>
<name>A0A239FPP7_9SPHN</name>
<dbReference type="Proteomes" id="UP000198281">
    <property type="component" value="Unassembled WGS sequence"/>
</dbReference>
<dbReference type="SMART" id="SM00028">
    <property type="entry name" value="TPR"/>
    <property type="match status" value="5"/>
</dbReference>
<dbReference type="InterPro" id="IPR019734">
    <property type="entry name" value="TPR_rpt"/>
</dbReference>
<organism evidence="1 2">
    <name type="scientific">Edaphosphingomonas laterariae</name>
    <dbReference type="NCBI Taxonomy" id="861865"/>
    <lineage>
        <taxon>Bacteria</taxon>
        <taxon>Pseudomonadati</taxon>
        <taxon>Pseudomonadota</taxon>
        <taxon>Alphaproteobacteria</taxon>
        <taxon>Sphingomonadales</taxon>
        <taxon>Rhizorhabdaceae</taxon>
        <taxon>Edaphosphingomonas</taxon>
    </lineage>
</organism>
<dbReference type="RefSeq" id="WP_179220800.1">
    <property type="nucleotide sequence ID" value="NZ_FZOS01000009.1"/>
</dbReference>
<dbReference type="Pfam" id="PF13428">
    <property type="entry name" value="TPR_14"/>
    <property type="match status" value="1"/>
</dbReference>
<protein>
    <submittedName>
        <fullName evidence="1">Tetratricopeptide repeat-containing protein</fullName>
    </submittedName>
</protein>
<accession>A0A239FPP7</accession>
<reference evidence="2" key="1">
    <citation type="submission" date="2017-06" db="EMBL/GenBank/DDBJ databases">
        <authorList>
            <person name="Varghese N."/>
            <person name="Submissions S."/>
        </authorList>
    </citation>
    <scope>NUCLEOTIDE SEQUENCE [LARGE SCALE GENOMIC DNA]</scope>
    <source>
        <strain evidence="2">LNB2</strain>
    </source>
</reference>
<evidence type="ECO:0000313" key="1">
    <source>
        <dbReference type="EMBL" id="SNS57894.1"/>
    </source>
</evidence>